<dbReference type="InterPro" id="IPR014015">
    <property type="entry name" value="Helicase_SF3_DNA-vir"/>
</dbReference>
<keyword evidence="8" id="KW-1185">Reference proteome</keyword>
<name>A0ABX1NJU9_9RHOO</name>
<gene>
    <name evidence="7" type="ORF">GPA27_19440</name>
</gene>
<keyword evidence="2" id="KW-0378">Hydrolase</keyword>
<dbReference type="InterPro" id="IPR004968">
    <property type="entry name" value="DNA_primase/NTPase_C"/>
</dbReference>
<evidence type="ECO:0000256" key="4">
    <source>
        <dbReference type="ARBA" id="ARBA00022840"/>
    </source>
</evidence>
<dbReference type="SUPFAM" id="SSF52540">
    <property type="entry name" value="P-loop containing nucleoside triphosphate hydrolases"/>
    <property type="match status" value="1"/>
</dbReference>
<feature type="domain" description="SF3 helicase" evidence="6">
    <location>
        <begin position="740"/>
        <end position="898"/>
    </location>
</feature>
<dbReference type="PANTHER" id="PTHR35372">
    <property type="entry name" value="ATP BINDING PROTEIN-RELATED"/>
    <property type="match status" value="1"/>
</dbReference>
<dbReference type="PROSITE" id="PS51206">
    <property type="entry name" value="SF3_HELICASE_1"/>
    <property type="match status" value="1"/>
</dbReference>
<dbReference type="InterPro" id="IPR051620">
    <property type="entry name" value="ORF904-like_C"/>
</dbReference>
<comment type="caution">
    <text evidence="7">The sequence shown here is derived from an EMBL/GenBank/DDBJ whole genome shotgun (WGS) entry which is preliminary data.</text>
</comment>
<dbReference type="Pfam" id="PF03288">
    <property type="entry name" value="Pox_D5"/>
    <property type="match status" value="1"/>
</dbReference>
<keyword evidence="3" id="KW-0347">Helicase</keyword>
<evidence type="ECO:0000256" key="2">
    <source>
        <dbReference type="ARBA" id="ARBA00022801"/>
    </source>
</evidence>
<dbReference type="EMBL" id="WTVS01000047">
    <property type="protein sequence ID" value="NMF99555.1"/>
    <property type="molecule type" value="Genomic_DNA"/>
</dbReference>
<reference evidence="7 8" key="1">
    <citation type="submission" date="2019-12" db="EMBL/GenBank/DDBJ databases">
        <title>Comparative genomics gives insights into the taxonomy of the Azoarcus-Aromatoleum group and reveals separate origins of nif in the plant-associated Azoarcus and non-plant-associated Aromatoleum sub-groups.</title>
        <authorList>
            <person name="Lafos M."/>
            <person name="Maluk M."/>
            <person name="Batista M."/>
            <person name="Junghare M."/>
            <person name="Carmona M."/>
            <person name="Faoro H."/>
            <person name="Cruz L.M."/>
            <person name="Battistoni F."/>
            <person name="De Souza E."/>
            <person name="Pedrosa F."/>
            <person name="Chen W.-M."/>
            <person name="Poole P.S."/>
            <person name="Dixon R.A."/>
            <person name="James E.K."/>
        </authorList>
    </citation>
    <scope>NUCLEOTIDE SEQUENCE [LARGE SCALE GENOMIC DNA]</scope>
    <source>
        <strain evidence="7 8">T</strain>
    </source>
</reference>
<dbReference type="Pfam" id="PF08706">
    <property type="entry name" value="D5_N"/>
    <property type="match status" value="1"/>
</dbReference>
<dbReference type="InterPro" id="IPR027417">
    <property type="entry name" value="P-loop_NTPase"/>
</dbReference>
<protein>
    <recommendedName>
        <fullName evidence="6">SF3 helicase domain-containing protein</fullName>
    </recommendedName>
</protein>
<keyword evidence="4" id="KW-0067">ATP-binding</keyword>
<dbReference type="NCBIfam" id="TIGR01613">
    <property type="entry name" value="primase_Cterm"/>
    <property type="match status" value="1"/>
</dbReference>
<dbReference type="InterPro" id="IPR045455">
    <property type="entry name" value="NrS-1_pol-like_helicase"/>
</dbReference>
<dbReference type="InterPro" id="IPR014818">
    <property type="entry name" value="Phage/plasmid_primase_P4_C"/>
</dbReference>
<evidence type="ECO:0000313" key="7">
    <source>
        <dbReference type="EMBL" id="NMF99555.1"/>
    </source>
</evidence>
<dbReference type="Gene3D" id="3.40.50.300">
    <property type="entry name" value="P-loop containing nucleotide triphosphate hydrolases"/>
    <property type="match status" value="1"/>
</dbReference>
<evidence type="ECO:0000256" key="1">
    <source>
        <dbReference type="ARBA" id="ARBA00022741"/>
    </source>
</evidence>
<evidence type="ECO:0000256" key="3">
    <source>
        <dbReference type="ARBA" id="ARBA00022806"/>
    </source>
</evidence>
<feature type="region of interest" description="Disordered" evidence="5">
    <location>
        <begin position="1"/>
        <end position="27"/>
    </location>
</feature>
<evidence type="ECO:0000259" key="6">
    <source>
        <dbReference type="PROSITE" id="PS51206"/>
    </source>
</evidence>
<proteinExistence type="predicted"/>
<dbReference type="RefSeq" id="WP_169142148.1">
    <property type="nucleotide sequence ID" value="NZ_WTVS01000047.1"/>
</dbReference>
<evidence type="ECO:0000313" key="8">
    <source>
        <dbReference type="Proteomes" id="UP000634522"/>
    </source>
</evidence>
<sequence>MNAPLQRENALPGADRRGVGGEAETTDDAMGLASADLKSIERNTTMTTANERLSAAQKLGNVSAALGDVITVIRDPVQPLGKRFLLKANGKVEKGAEIKAAFCYGRMIHVPDHNALTALLARVAKDDHLAIINSRFKDVEIGERFIILSEAEIERRYNVKGRESAAGIHPVADDPEGCTKAMGRFAENVEPSAWQILDRDTDEHTPAEFASMDYDTWVTYVDQLLPGVQLVDRTRASSASSRVLLDGVPVGKGNGHTWIKLENAQDVDRIRQLLTIRAMELGLSWLKPRVSRVTGEVVGHSTATIVDPSVWSRGRIIFVGKPVADGTGLTVSEQRIEHTPGLTGCELSTGELICPIPERVREIAKAAGVDLRIRGGGGAGMAFDAYDLTLATEVELKGHGLMTVEEAADLLDTERKIRCQTPFRASDSWAGVFSRGADGRPFVFDSGTNTTHWLSDHDHELLTFSDLTDLPLTAEEEAEQAAIRKRNAEKAAKITQAAIEKAMAPSLPEILSTIESADLLGIGGRELATKVIDDLVTARVSSIDEETVLKSLKEATGHSLKALRESLGEARRRGPGDDYTGVGVDWPVPTARAFLQECHTSADGLTLRYWQDEFMAWGNGRYRTISNADVRAGIYALFERHKVALPGRGPVDNTIDALKALINVPSTSTMPSWLCAIAPAPVSELIAVGNGLLHVPSRSLLPHTPRFFSTSAVDVTYSPDAPEPVAWINFLAAAFPDDPESIEALQQWFGYLLTQDTTQQKALICVGPKRCGKGTIARVLRGLLGDHNCAGPTLGQLARPFGLQGLIGKSLAIISDARVGGGADLQAISENLLRITGEDAISVERKQISDWVGKLTTRFVLTTNILPGIVDAGGAVASRFIVIKFKQSFFGREDTRLTGKLMAELPGILNWALDGLAKLQRRGAFIQPESGVAAVDELIRKTTPIVGFIADVLTYDSARWVAKEALYDCYKAWCHDEGMKFTLQKNAFFSELYANSDGRITSILPRVGEDRVKAVRGVRLADDWRARNGCLESAENRAKVEGSIDRA</sequence>
<evidence type="ECO:0000256" key="5">
    <source>
        <dbReference type="SAM" id="MobiDB-lite"/>
    </source>
</evidence>
<dbReference type="InterPro" id="IPR006500">
    <property type="entry name" value="Helicase_put_C_phage/plasmid"/>
</dbReference>
<dbReference type="Pfam" id="PF19263">
    <property type="entry name" value="DUF5906"/>
    <property type="match status" value="1"/>
</dbReference>
<accession>A0ABX1NJU9</accession>
<organism evidence="7 8">
    <name type="scientific">Aromatoleum toluolicum</name>
    <dbReference type="NCBI Taxonomy" id="90060"/>
    <lineage>
        <taxon>Bacteria</taxon>
        <taxon>Pseudomonadati</taxon>
        <taxon>Pseudomonadota</taxon>
        <taxon>Betaproteobacteria</taxon>
        <taxon>Rhodocyclales</taxon>
        <taxon>Rhodocyclaceae</taxon>
        <taxon>Aromatoleum</taxon>
    </lineage>
</organism>
<dbReference type="PANTHER" id="PTHR35372:SF2">
    <property type="entry name" value="SF3 HELICASE DOMAIN-CONTAINING PROTEIN"/>
    <property type="match status" value="1"/>
</dbReference>
<keyword evidence="1" id="KW-0547">Nucleotide-binding</keyword>
<dbReference type="Proteomes" id="UP000634522">
    <property type="component" value="Unassembled WGS sequence"/>
</dbReference>